<sequence length="413" mass="46033">MKAVRKDAVYGILDQGLISLSNLGIGFLLIKLTNKESYGMYGVGFSVILLCVGVINSLITTQMAVFSPEKPDKKIYCLSMFFAQCIILSFIWLVFAILISALHCANFVNADIFIYSLIVSVSVLTATFHEFVRRYFYVALKPVRVLQIDIINSVVIFLALFFAIYLKISLSHRTAIGIYGCGAFVAGLAGLMLAGLIKKIKLIDIFSSISECWQHSQWAIGGTIVSWMQTQGYVAMLSIFASAAAIAEANAARLFLAPVGFVSTGLVMVFMPRLAILRKEGESLALIHMAQKMLMFIIGVIFIVSMLTFIVKDYVISFAFPKEYHNVGELVILWAIVFFAQAVRNNAAILLQIYKKFKVVTIYNFLTAIFTIFMTVIFVKIRGVEGSILAIALGELVLAFFLWRAFHYYSLEK</sequence>
<dbReference type="Proteomes" id="UP000641152">
    <property type="component" value="Unassembled WGS sequence"/>
</dbReference>
<dbReference type="EMBL" id="JACXST010000001">
    <property type="protein sequence ID" value="MBD9359865.1"/>
    <property type="molecule type" value="Genomic_DNA"/>
</dbReference>
<feature type="transmembrane region" description="Helical" evidence="6">
    <location>
        <begin position="363"/>
        <end position="381"/>
    </location>
</feature>
<evidence type="ECO:0000256" key="2">
    <source>
        <dbReference type="ARBA" id="ARBA00022475"/>
    </source>
</evidence>
<dbReference type="PANTHER" id="PTHR30250">
    <property type="entry name" value="PST FAMILY PREDICTED COLANIC ACID TRANSPORTER"/>
    <property type="match status" value="1"/>
</dbReference>
<keyword evidence="5 6" id="KW-0472">Membrane</keyword>
<feature type="transmembrane region" description="Helical" evidence="6">
    <location>
        <begin position="293"/>
        <end position="311"/>
    </location>
</feature>
<accession>A0ABR9D9T6</accession>
<feature type="transmembrane region" description="Helical" evidence="6">
    <location>
        <begin position="80"/>
        <end position="100"/>
    </location>
</feature>
<feature type="transmembrane region" description="Helical" evidence="6">
    <location>
        <begin position="12"/>
        <end position="32"/>
    </location>
</feature>
<feature type="transmembrane region" description="Helical" evidence="6">
    <location>
        <begin position="252"/>
        <end position="272"/>
    </location>
</feature>
<keyword evidence="8" id="KW-1185">Reference proteome</keyword>
<keyword evidence="4 6" id="KW-1133">Transmembrane helix</keyword>
<evidence type="ECO:0000256" key="4">
    <source>
        <dbReference type="ARBA" id="ARBA00022989"/>
    </source>
</evidence>
<keyword evidence="3 6" id="KW-0812">Transmembrane</keyword>
<feature type="transmembrane region" description="Helical" evidence="6">
    <location>
        <begin position="38"/>
        <end position="59"/>
    </location>
</feature>
<feature type="transmembrane region" description="Helical" evidence="6">
    <location>
        <begin position="150"/>
        <end position="170"/>
    </location>
</feature>
<gene>
    <name evidence="7" type="ORF">EBB_04725</name>
</gene>
<evidence type="ECO:0008006" key="9">
    <source>
        <dbReference type="Google" id="ProtNLM"/>
    </source>
</evidence>
<comment type="caution">
    <text evidence="7">The sequence shown here is derived from an EMBL/GenBank/DDBJ whole genome shotgun (WGS) entry which is preliminary data.</text>
</comment>
<feature type="transmembrane region" description="Helical" evidence="6">
    <location>
        <begin position="331"/>
        <end position="351"/>
    </location>
</feature>
<feature type="transmembrane region" description="Helical" evidence="6">
    <location>
        <begin position="218"/>
        <end position="246"/>
    </location>
</feature>
<proteinExistence type="predicted"/>
<evidence type="ECO:0000256" key="1">
    <source>
        <dbReference type="ARBA" id="ARBA00004651"/>
    </source>
</evidence>
<evidence type="ECO:0000256" key="3">
    <source>
        <dbReference type="ARBA" id="ARBA00022692"/>
    </source>
</evidence>
<keyword evidence="2" id="KW-1003">Cell membrane</keyword>
<evidence type="ECO:0000256" key="5">
    <source>
        <dbReference type="ARBA" id="ARBA00023136"/>
    </source>
</evidence>
<name>A0ABR9D9T6_9GAMM</name>
<organism evidence="7 8">
    <name type="scientific">Methylomonas fluvii</name>
    <dbReference type="NCBI Taxonomy" id="1854564"/>
    <lineage>
        <taxon>Bacteria</taxon>
        <taxon>Pseudomonadati</taxon>
        <taxon>Pseudomonadota</taxon>
        <taxon>Gammaproteobacteria</taxon>
        <taxon>Methylococcales</taxon>
        <taxon>Methylococcaceae</taxon>
        <taxon>Methylomonas</taxon>
    </lineage>
</organism>
<feature type="transmembrane region" description="Helical" evidence="6">
    <location>
        <begin position="112"/>
        <end position="129"/>
    </location>
</feature>
<feature type="transmembrane region" description="Helical" evidence="6">
    <location>
        <begin position="387"/>
        <end position="406"/>
    </location>
</feature>
<dbReference type="InterPro" id="IPR050833">
    <property type="entry name" value="Poly_Biosynth_Transport"/>
</dbReference>
<evidence type="ECO:0000313" key="8">
    <source>
        <dbReference type="Proteomes" id="UP000641152"/>
    </source>
</evidence>
<reference evidence="7 8" key="1">
    <citation type="submission" date="2020-09" db="EMBL/GenBank/DDBJ databases">
        <title>Methylomonas albis sp. nov. and Methylomonas fluvii sp. nov.: Two cold-adapted methanotrophs from the River Elbe and an amended description of Methylovulum psychrotolerans strain Eb1.</title>
        <authorList>
            <person name="Bussmann I.K."/>
            <person name="Klings K.-W."/>
            <person name="Warnstedt J."/>
            <person name="Hoppert M."/>
            <person name="Saborowski A."/>
            <person name="Horn F."/>
            <person name="Liebner S."/>
        </authorList>
    </citation>
    <scope>NUCLEOTIDE SEQUENCE [LARGE SCALE GENOMIC DNA]</scope>
    <source>
        <strain evidence="7 8">EbB</strain>
    </source>
</reference>
<protein>
    <recommendedName>
        <fullName evidence="9">Polysaccharide biosynthesis protein</fullName>
    </recommendedName>
</protein>
<evidence type="ECO:0000313" key="7">
    <source>
        <dbReference type="EMBL" id="MBD9359865.1"/>
    </source>
</evidence>
<dbReference type="PANTHER" id="PTHR30250:SF11">
    <property type="entry name" value="O-ANTIGEN TRANSPORTER-RELATED"/>
    <property type="match status" value="1"/>
</dbReference>
<evidence type="ECO:0000256" key="6">
    <source>
        <dbReference type="SAM" id="Phobius"/>
    </source>
</evidence>
<dbReference type="RefSeq" id="WP_192392695.1">
    <property type="nucleotide sequence ID" value="NZ_CAJHIU010000001.1"/>
</dbReference>
<comment type="subcellular location">
    <subcellularLocation>
        <location evidence="1">Cell membrane</location>
        <topology evidence="1">Multi-pass membrane protein</topology>
    </subcellularLocation>
</comment>
<feature type="transmembrane region" description="Helical" evidence="6">
    <location>
        <begin position="176"/>
        <end position="197"/>
    </location>
</feature>